<organism evidence="2 3">
    <name type="scientific">Bacillus selenitireducens (strain ATCC 700615 / DSM 15326 / MLS10)</name>
    <dbReference type="NCBI Taxonomy" id="439292"/>
    <lineage>
        <taxon>Bacteria</taxon>
        <taxon>Bacillati</taxon>
        <taxon>Bacillota</taxon>
        <taxon>Bacilli</taxon>
        <taxon>Bacillales</taxon>
        <taxon>Bacillaceae</taxon>
        <taxon>Salisediminibacterium</taxon>
    </lineage>
</organism>
<proteinExistence type="predicted"/>
<keyword evidence="1" id="KW-0472">Membrane</keyword>
<dbReference type="HOGENOM" id="CLU_195776_0_0_9"/>
<keyword evidence="1" id="KW-1133">Transmembrane helix</keyword>
<reference evidence="2" key="1">
    <citation type="submission" date="2009-10" db="EMBL/GenBank/DDBJ databases">
        <title>Complete sequence of Bacillus selenitireducens MLS10.</title>
        <authorList>
            <consortium name="US DOE Joint Genome Institute"/>
            <person name="Lucas S."/>
            <person name="Copeland A."/>
            <person name="Lapidus A."/>
            <person name="Glavina del Rio T."/>
            <person name="Dalin E."/>
            <person name="Tice H."/>
            <person name="Bruce D."/>
            <person name="Goodwin L."/>
            <person name="Pitluck S."/>
            <person name="Sims D."/>
            <person name="Brettin T."/>
            <person name="Detter J.C."/>
            <person name="Han C."/>
            <person name="Larimer F."/>
            <person name="Land M."/>
            <person name="Hauser L."/>
            <person name="Kyrpides N."/>
            <person name="Ovchinnikova G."/>
            <person name="Stolz J."/>
        </authorList>
    </citation>
    <scope>NUCLEOTIDE SEQUENCE [LARGE SCALE GENOMIC DNA]</scope>
    <source>
        <strain evidence="2">MLS10</strain>
    </source>
</reference>
<dbReference type="AlphaFoldDB" id="D6XXL4"/>
<dbReference type="KEGG" id="bse:Bsel_2556"/>
<dbReference type="EMBL" id="CP001791">
    <property type="protein sequence ID" value="ADI00057.1"/>
    <property type="molecule type" value="Genomic_DNA"/>
</dbReference>
<feature type="transmembrane region" description="Helical" evidence="1">
    <location>
        <begin position="15"/>
        <end position="34"/>
    </location>
</feature>
<feature type="transmembrane region" description="Helical" evidence="1">
    <location>
        <begin position="46"/>
        <end position="69"/>
    </location>
</feature>
<gene>
    <name evidence="2" type="ordered locus">Bsel_2556</name>
</gene>
<keyword evidence="1" id="KW-0812">Transmembrane</keyword>
<dbReference type="Proteomes" id="UP000000271">
    <property type="component" value="Chromosome"/>
</dbReference>
<dbReference type="OrthoDB" id="2891723at2"/>
<dbReference type="STRING" id="439292.Bsel_2556"/>
<evidence type="ECO:0000313" key="2">
    <source>
        <dbReference type="EMBL" id="ADI00057.1"/>
    </source>
</evidence>
<evidence type="ECO:0000256" key="1">
    <source>
        <dbReference type="SAM" id="Phobius"/>
    </source>
</evidence>
<sequence>MSFLNNLSKNKRNEYMIVGAILSLSVIIGIIVGNTEAFVAPRNFTAGYMAGSLTSALVLFAVYHTILFFKNKKQTTA</sequence>
<name>D6XXL4_BACIE</name>
<accession>D6XXL4</accession>
<dbReference type="RefSeq" id="WP_013173478.1">
    <property type="nucleotide sequence ID" value="NC_014219.1"/>
</dbReference>
<evidence type="ECO:0000313" key="3">
    <source>
        <dbReference type="Proteomes" id="UP000000271"/>
    </source>
</evidence>
<keyword evidence="3" id="KW-1185">Reference proteome</keyword>
<protein>
    <submittedName>
        <fullName evidence="2">Uncharacterized protein</fullName>
    </submittedName>
</protein>